<organism evidence="6 7">
    <name type="scientific">Weissella ceti</name>
    <dbReference type="NCBI Taxonomy" id="759620"/>
    <lineage>
        <taxon>Bacteria</taxon>
        <taxon>Bacillati</taxon>
        <taxon>Bacillota</taxon>
        <taxon>Bacilli</taxon>
        <taxon>Lactobacillales</taxon>
        <taxon>Lactobacillaceae</taxon>
        <taxon>Weissella</taxon>
    </lineage>
</organism>
<dbReference type="InterPro" id="IPR011761">
    <property type="entry name" value="ATP-grasp"/>
</dbReference>
<keyword evidence="3 4" id="KW-0067">ATP-binding</keyword>
<dbReference type="Gene3D" id="3.40.50.20">
    <property type="match status" value="1"/>
</dbReference>
<evidence type="ECO:0000313" key="7">
    <source>
        <dbReference type="Proteomes" id="UP001526225"/>
    </source>
</evidence>
<evidence type="ECO:0000313" key="6">
    <source>
        <dbReference type="EMBL" id="MCW0952622.1"/>
    </source>
</evidence>
<keyword evidence="1 4" id="KW-0547">Nucleotide-binding</keyword>
<dbReference type="Gene3D" id="3.30.470.20">
    <property type="entry name" value="ATP-grasp fold, B domain"/>
    <property type="match status" value="1"/>
</dbReference>
<dbReference type="PROSITE" id="PS50975">
    <property type="entry name" value="ATP_GRASP"/>
    <property type="match status" value="1"/>
</dbReference>
<dbReference type="SUPFAM" id="SSF56059">
    <property type="entry name" value="Glutathione synthetase ATP-binding domain-like"/>
    <property type="match status" value="1"/>
</dbReference>
<comment type="caution">
    <text evidence="6">The sequence shown here is derived from an EMBL/GenBank/DDBJ whole genome shotgun (WGS) entry which is preliminary data.</text>
</comment>
<dbReference type="EMBL" id="JAOZFE010000001">
    <property type="protein sequence ID" value="MCW0952622.1"/>
    <property type="molecule type" value="Genomic_DNA"/>
</dbReference>
<evidence type="ECO:0000256" key="2">
    <source>
        <dbReference type="ARBA" id="ARBA00022755"/>
    </source>
</evidence>
<dbReference type="Proteomes" id="UP001526225">
    <property type="component" value="Unassembled WGS sequence"/>
</dbReference>
<name>A0ABT3E314_9LACO</name>
<reference evidence="6 7" key="1">
    <citation type="submission" date="2022-10" db="EMBL/GenBank/DDBJ databases">
        <title>Weissella fermenti sp. nov., isolated from fermented cabbage.</title>
        <authorList>
            <person name="Lee J.K."/>
            <person name="Baek J.H."/>
            <person name="Choi D.G."/>
            <person name="Kim J.M."/>
            <person name="Jeon C.O."/>
        </authorList>
    </citation>
    <scope>NUCLEOTIDE SEQUENCE [LARGE SCALE GENOMIC DNA]</scope>
    <source>
        <strain evidence="6 7">KACC 18534</strain>
    </source>
</reference>
<keyword evidence="7" id="KW-1185">Reference proteome</keyword>
<feature type="domain" description="ATP-grasp" evidence="5">
    <location>
        <begin position="106"/>
        <end position="292"/>
    </location>
</feature>
<dbReference type="PANTHER" id="PTHR11609">
    <property type="entry name" value="PURINE BIOSYNTHESIS PROTEIN 6/7, PUR6/7"/>
    <property type="match status" value="1"/>
</dbReference>
<dbReference type="InterPro" id="IPR003135">
    <property type="entry name" value="ATP-grasp_carboxylate-amine"/>
</dbReference>
<dbReference type="Pfam" id="PF02222">
    <property type="entry name" value="ATP-grasp"/>
    <property type="match status" value="1"/>
</dbReference>
<evidence type="ECO:0000259" key="5">
    <source>
        <dbReference type="PROSITE" id="PS50975"/>
    </source>
</evidence>
<evidence type="ECO:0000256" key="3">
    <source>
        <dbReference type="ARBA" id="ARBA00022840"/>
    </source>
</evidence>
<proteinExistence type="predicted"/>
<sequence length="375" mass="41501">MAFHLLPGNTIGIMSDDLTGQTLAQHAHDMGFNVAGFSEFPDAPVLSEADEAFIGQEQLEEFKAKSDVITYTAPWLSPDLIDQLQGTVLPQGLDLVSITGDHAISRAFNEAYAVNILPYRIATSLDDVEESGRILGYPVVVKPIFKHKHHDETVILHGMWDLGLVAPMVDGGTMLVENWLDPVREFSVTAVRSEQGDVQAFPIRETKKQMQHLRQAWTVDDLDADLIEAIQDVLTRISTALDYVGAFSVNFFFSAEGNLYVRDVLPGLHATDGVYEGITSISVAQQHLRAITGQPLQTIKQFGAAMYLPVTARERTSVIWNWGIQDTWSVNLYRNPGTALKIGHVNIIGSNTNDLLQKVSATQVWNIDKDEEDSE</sequence>
<protein>
    <submittedName>
        <fullName evidence="6">ATP-grasp domain-containing protein</fullName>
    </submittedName>
</protein>
<evidence type="ECO:0000256" key="4">
    <source>
        <dbReference type="PROSITE-ProRule" id="PRU00409"/>
    </source>
</evidence>
<dbReference type="Gene3D" id="3.30.1490.20">
    <property type="entry name" value="ATP-grasp fold, A domain"/>
    <property type="match status" value="1"/>
</dbReference>
<keyword evidence="2" id="KW-0658">Purine biosynthesis</keyword>
<evidence type="ECO:0000256" key="1">
    <source>
        <dbReference type="ARBA" id="ARBA00022741"/>
    </source>
</evidence>
<gene>
    <name evidence="6" type="ORF">OIT44_00840</name>
</gene>
<accession>A0ABT3E314</accession>
<dbReference type="PANTHER" id="PTHR11609:SF5">
    <property type="entry name" value="PHOSPHORIBOSYLAMINOIMIDAZOLE CARBOXYLASE"/>
    <property type="match status" value="1"/>
</dbReference>
<dbReference type="RefSeq" id="WP_213409233.1">
    <property type="nucleotide sequence ID" value="NZ_CP074441.1"/>
</dbReference>
<dbReference type="InterPro" id="IPR013815">
    <property type="entry name" value="ATP_grasp_subdomain_1"/>
</dbReference>